<protein>
    <submittedName>
        <fullName evidence="3">DUF58 domain-containing protein</fullName>
    </submittedName>
</protein>
<dbReference type="Proteomes" id="UP001209318">
    <property type="component" value="Unassembled WGS sequence"/>
</dbReference>
<accession>A0AAE3LU56</accession>
<reference evidence="3" key="1">
    <citation type="submission" date="2022-10" db="EMBL/GenBank/DDBJ databases">
        <title>Description of Fervidibacillus gen. nov. in the family Fervidibacillaceae fam. nov. with two species, Fervidibacillus albus sp. nov., and Fervidibacillus halotolerans sp. nov., isolated from tidal flat sediments.</title>
        <authorList>
            <person name="Kwon K.K."/>
            <person name="Yang S.-H."/>
        </authorList>
    </citation>
    <scope>NUCLEOTIDE SEQUENCE</scope>
    <source>
        <strain evidence="3">JCM 19140</strain>
    </source>
</reference>
<comment type="caution">
    <text evidence="3">The sequence shown here is derived from an EMBL/GenBank/DDBJ whole genome shotgun (WGS) entry which is preliminary data.</text>
</comment>
<dbReference type="AlphaFoldDB" id="A0AAE3LU56"/>
<keyword evidence="1" id="KW-0812">Transmembrane</keyword>
<gene>
    <name evidence="3" type="ORF">OEV98_17600</name>
</gene>
<dbReference type="InterPro" id="IPR002881">
    <property type="entry name" value="DUF58"/>
</dbReference>
<evidence type="ECO:0000313" key="4">
    <source>
        <dbReference type="Proteomes" id="UP001209318"/>
    </source>
</evidence>
<feature type="transmembrane region" description="Helical" evidence="1">
    <location>
        <begin position="36"/>
        <end position="59"/>
    </location>
</feature>
<feature type="transmembrane region" description="Helical" evidence="1">
    <location>
        <begin position="12"/>
        <end position="30"/>
    </location>
</feature>
<dbReference type="RefSeq" id="WP_263074662.1">
    <property type="nucleotide sequence ID" value="NZ_JAOUSF010000009.1"/>
</dbReference>
<dbReference type="PANTHER" id="PTHR34351">
    <property type="entry name" value="SLR1927 PROTEIN-RELATED"/>
    <property type="match status" value="1"/>
</dbReference>
<proteinExistence type="predicted"/>
<evidence type="ECO:0000256" key="1">
    <source>
        <dbReference type="SAM" id="Phobius"/>
    </source>
</evidence>
<dbReference type="Pfam" id="PF01882">
    <property type="entry name" value="DUF58"/>
    <property type="match status" value="1"/>
</dbReference>
<sequence>MKKLKGRTRNIFRFIFLCTLLLGSFSYAMFQGGFVSWFLFGSFLPLACYSVILLFYPLFDLSVHREFKQKEFNAGEKVEVTLKVTRRNRFPLFFLLVEDEVSENLKRKTNVPFKFLLFPIFSKQLTYRYVIDKMPRGEYFFYGIKVKVGDLFGFVQKEISFPEEDYVLVYPSYIEMVYEPFENQFEQGMTATKDKVQRDSTMAISIRQYVPGDRFSWINWKATARNNDIMTKEFEQRQTHDVLLILDRTPHEQFDIAVSFAASIIRSVLKKGAEIGLFSAGDKKEFFPVQRGEFQQRTLFYHLASVEDNATLEFYKIIESENIFQNQNRVLMFIVNTLHQATVEKISAISLKKGQVILFVVKGKNEKISAQELELIETAKRRGVITKSIYDGEFKNAFGREEW</sequence>
<evidence type="ECO:0000259" key="2">
    <source>
        <dbReference type="Pfam" id="PF01882"/>
    </source>
</evidence>
<organism evidence="3 4">
    <name type="scientific">Perspicuibacillus lycopersici</name>
    <dbReference type="NCBI Taxonomy" id="1325689"/>
    <lineage>
        <taxon>Bacteria</taxon>
        <taxon>Bacillati</taxon>
        <taxon>Bacillota</taxon>
        <taxon>Bacilli</taxon>
        <taxon>Bacillales</taxon>
        <taxon>Bacillaceae</taxon>
        <taxon>Perspicuibacillus</taxon>
    </lineage>
</organism>
<evidence type="ECO:0000313" key="3">
    <source>
        <dbReference type="EMBL" id="MCU9615343.1"/>
    </source>
</evidence>
<keyword evidence="1" id="KW-1133">Transmembrane helix</keyword>
<keyword evidence="1" id="KW-0472">Membrane</keyword>
<feature type="domain" description="DUF58" evidence="2">
    <location>
        <begin position="206"/>
        <end position="368"/>
    </location>
</feature>
<name>A0AAE3LU56_9BACI</name>
<dbReference type="EMBL" id="JAOUSF010000009">
    <property type="protein sequence ID" value="MCU9615343.1"/>
    <property type="molecule type" value="Genomic_DNA"/>
</dbReference>
<keyword evidence="4" id="KW-1185">Reference proteome</keyword>
<dbReference type="PANTHER" id="PTHR34351:SF2">
    <property type="entry name" value="DUF58 DOMAIN-CONTAINING PROTEIN"/>
    <property type="match status" value="1"/>
</dbReference>